<name>A0A9N9PIS2_9HELO</name>
<feature type="region of interest" description="Disordered" evidence="1">
    <location>
        <begin position="259"/>
        <end position="321"/>
    </location>
</feature>
<dbReference type="Proteomes" id="UP000696280">
    <property type="component" value="Unassembled WGS sequence"/>
</dbReference>
<evidence type="ECO:0000313" key="3">
    <source>
        <dbReference type="Proteomes" id="UP000696280"/>
    </source>
</evidence>
<feature type="compositionally biased region" description="Polar residues" evidence="1">
    <location>
        <begin position="161"/>
        <end position="182"/>
    </location>
</feature>
<dbReference type="AlphaFoldDB" id="A0A9N9PIS2"/>
<feature type="region of interest" description="Disordered" evidence="1">
    <location>
        <begin position="358"/>
        <end position="386"/>
    </location>
</feature>
<dbReference type="EMBL" id="CAJVRL010000058">
    <property type="protein sequence ID" value="CAG8954859.1"/>
    <property type="molecule type" value="Genomic_DNA"/>
</dbReference>
<evidence type="ECO:0000313" key="2">
    <source>
        <dbReference type="EMBL" id="CAG8954859.1"/>
    </source>
</evidence>
<organism evidence="2 3">
    <name type="scientific">Hymenoscyphus fraxineus</name>
    <dbReference type="NCBI Taxonomy" id="746836"/>
    <lineage>
        <taxon>Eukaryota</taxon>
        <taxon>Fungi</taxon>
        <taxon>Dikarya</taxon>
        <taxon>Ascomycota</taxon>
        <taxon>Pezizomycotina</taxon>
        <taxon>Leotiomycetes</taxon>
        <taxon>Helotiales</taxon>
        <taxon>Helotiaceae</taxon>
        <taxon>Hymenoscyphus</taxon>
    </lineage>
</organism>
<sequence>MAQHPNSYHDSMMQPNLSITPTRSLFDNFSEVMPSSTYYHHDPTMEPDLGGSSAHNPSGISSEGTTSSYSQHNPDPRNSWSENPYIMSGSFEHRYSNPISMPSITGDSTSVDRAGWLWTTDELRSMVETMQREKNNRVFVPQTTSDSGFESQDQLNEDRSGTQNEQENPYTTTSSLSQFENSNGEESFAYADDHFADFDPATPQDTRDPVSTPDQAMWDLPLNNMDNNAIANIASGNGHPVPTYKAMAALRWRNRRAQRSHVESLLERNGGQNNGTMADHGSKSDKARATHGRKRKAEIENSDDTGADATPPPKKKAINVKPLRNIDMLLQGNKPDPNYFPPARIPGKHMKMDFTPKARIPADDSPTDDEAFTHRDGRPTEKYKAEQKSKRMRWVLGAFEAADGNDSSVHAAPPGGIRQDLPPFTHHRYGLMRWLLDRRSPLVPATATLLDCVQFIRDAGNEMQWKFKNWAEGQAWITYQQDSRAWQNAHRREKARKKAKK</sequence>
<accession>A0A9N9PIS2</accession>
<feature type="region of interest" description="Disordered" evidence="1">
    <location>
        <begin position="134"/>
        <end position="182"/>
    </location>
</feature>
<protein>
    <submittedName>
        <fullName evidence="2">Uncharacterized protein</fullName>
    </submittedName>
</protein>
<keyword evidence="3" id="KW-1185">Reference proteome</keyword>
<evidence type="ECO:0000256" key="1">
    <source>
        <dbReference type="SAM" id="MobiDB-lite"/>
    </source>
</evidence>
<reference evidence="2" key="1">
    <citation type="submission" date="2021-07" db="EMBL/GenBank/DDBJ databases">
        <authorList>
            <person name="Durling M."/>
        </authorList>
    </citation>
    <scope>NUCLEOTIDE SEQUENCE</scope>
</reference>
<feature type="compositionally biased region" description="Polar residues" evidence="1">
    <location>
        <begin position="141"/>
        <end position="154"/>
    </location>
</feature>
<feature type="compositionally biased region" description="Polar residues" evidence="1">
    <location>
        <begin position="53"/>
        <end position="82"/>
    </location>
</feature>
<feature type="compositionally biased region" description="Basic and acidic residues" evidence="1">
    <location>
        <begin position="371"/>
        <end position="386"/>
    </location>
</feature>
<proteinExistence type="predicted"/>
<comment type="caution">
    <text evidence="2">The sequence shown here is derived from an EMBL/GenBank/DDBJ whole genome shotgun (WGS) entry which is preliminary data.</text>
</comment>
<gene>
    <name evidence="2" type="ORF">HYFRA_00008545</name>
</gene>
<feature type="region of interest" description="Disordered" evidence="1">
    <location>
        <begin position="37"/>
        <end position="84"/>
    </location>
</feature>
<dbReference type="OrthoDB" id="10379739at2759"/>
<feature type="region of interest" description="Disordered" evidence="1">
    <location>
        <begin position="195"/>
        <end position="214"/>
    </location>
</feature>